<feature type="domain" description="Cadherin" evidence="21">
    <location>
        <begin position="930"/>
        <end position="1035"/>
    </location>
</feature>
<dbReference type="GO" id="GO:0031528">
    <property type="term" value="C:microvillus membrane"/>
    <property type="evidence" value="ECO:0007669"/>
    <property type="project" value="UniProtKB-SubCell"/>
</dbReference>
<dbReference type="FunFam" id="2.60.40.60:FF:000168">
    <property type="entry name" value="Cadherin-related family member 2"/>
    <property type="match status" value="1"/>
</dbReference>
<dbReference type="PROSITE" id="PS00232">
    <property type="entry name" value="CADHERIN_1"/>
    <property type="match status" value="3"/>
</dbReference>
<dbReference type="Bgee" id="ENSOANG00000003015">
    <property type="expression patterns" value="Expressed in adult mammalian kidney and 2 other cell types or tissues"/>
</dbReference>
<evidence type="ECO:0000256" key="12">
    <source>
        <dbReference type="ARBA" id="ARBA00022989"/>
    </source>
</evidence>
<keyword evidence="8" id="KW-0221">Differentiation</keyword>
<dbReference type="SUPFAM" id="SSF49313">
    <property type="entry name" value="Cadherin-like"/>
    <property type="match status" value="8"/>
</dbReference>
<feature type="domain" description="Cadherin" evidence="21">
    <location>
        <begin position="462"/>
        <end position="565"/>
    </location>
</feature>
<evidence type="ECO:0000256" key="13">
    <source>
        <dbReference type="ARBA" id="ARBA00023136"/>
    </source>
</evidence>
<keyword evidence="9 19" id="KW-0106">Calcium</keyword>
<reference evidence="22 23" key="1">
    <citation type="journal article" date="2008" name="Nature">
        <title>Genome analysis of the platypus reveals unique signatures of evolution.</title>
        <authorList>
            <person name="Warren W.C."/>
            <person name="Hillier L.W."/>
            <person name="Marshall Graves J.A."/>
            <person name="Birney E."/>
            <person name="Ponting C.P."/>
            <person name="Grutzner F."/>
            <person name="Belov K."/>
            <person name="Miller W."/>
            <person name="Clarke L."/>
            <person name="Chinwalla A.T."/>
            <person name="Yang S.P."/>
            <person name="Heger A."/>
            <person name="Locke D.P."/>
            <person name="Miethke P."/>
            <person name="Waters P.D."/>
            <person name="Veyrunes F."/>
            <person name="Fulton L."/>
            <person name="Fulton B."/>
            <person name="Graves T."/>
            <person name="Wallis J."/>
            <person name="Puente X.S."/>
            <person name="Lopez-Otin C."/>
            <person name="Ordonez G.R."/>
            <person name="Eichler E.E."/>
            <person name="Chen L."/>
            <person name="Cheng Z."/>
            <person name="Deakin J.E."/>
            <person name="Alsop A."/>
            <person name="Thompson K."/>
            <person name="Kirby P."/>
            <person name="Papenfuss A.T."/>
            <person name="Wakefield M.J."/>
            <person name="Olender T."/>
            <person name="Lancet D."/>
            <person name="Huttley G.A."/>
            <person name="Smit A.F."/>
            <person name="Pask A."/>
            <person name="Temple-Smith P."/>
            <person name="Batzer M.A."/>
            <person name="Walker J.A."/>
            <person name="Konkel M.K."/>
            <person name="Harris R.S."/>
            <person name="Whittington C.M."/>
            <person name="Wong E.S."/>
            <person name="Gemmell N.J."/>
            <person name="Buschiazzo E."/>
            <person name="Vargas Jentzsch I.M."/>
            <person name="Merkel A."/>
            <person name="Schmitz J."/>
            <person name="Zemann A."/>
            <person name="Churakov G."/>
            <person name="Kriegs J.O."/>
            <person name="Brosius J."/>
            <person name="Murchison E.P."/>
            <person name="Sachidanandam R."/>
            <person name="Smith C."/>
            <person name="Hannon G.J."/>
            <person name="Tsend-Ayush E."/>
            <person name="McMillan D."/>
            <person name="Attenborough R."/>
            <person name="Rens W."/>
            <person name="Ferguson-Smith M."/>
            <person name="Lefevre C.M."/>
            <person name="Sharp J.A."/>
            <person name="Nicholas K.R."/>
            <person name="Ray D.A."/>
            <person name="Kube M."/>
            <person name="Reinhardt R."/>
            <person name="Pringle T.H."/>
            <person name="Taylor J."/>
            <person name="Jones R.C."/>
            <person name="Nixon B."/>
            <person name="Dacheux J.L."/>
            <person name="Niwa H."/>
            <person name="Sekita Y."/>
            <person name="Huang X."/>
            <person name="Stark A."/>
            <person name="Kheradpour P."/>
            <person name="Kellis M."/>
            <person name="Flicek P."/>
            <person name="Chen Y."/>
            <person name="Webber C."/>
            <person name="Hardison R."/>
            <person name="Nelson J."/>
            <person name="Hallsworth-Pepin K."/>
            <person name="Delehaunty K."/>
            <person name="Markovic C."/>
            <person name="Minx P."/>
            <person name="Feng Y."/>
            <person name="Kremitzki C."/>
            <person name="Mitreva M."/>
            <person name="Glasscock J."/>
            <person name="Wylie T."/>
            <person name="Wohldmann P."/>
            <person name="Thiru P."/>
            <person name="Nhan M.N."/>
            <person name="Pohl C.S."/>
            <person name="Smith S.M."/>
            <person name="Hou S."/>
            <person name="Nefedov M."/>
            <person name="de Jong P.J."/>
            <person name="Renfree M.B."/>
            <person name="Mardis E.R."/>
            <person name="Wilson R.K."/>
        </authorList>
    </citation>
    <scope>NUCLEOTIDE SEQUENCE [LARGE SCALE GENOMIC DNA]</scope>
    <source>
        <strain evidence="22 23">Glennie</strain>
    </source>
</reference>
<dbReference type="GO" id="GO:0016324">
    <property type="term" value="C:apical plasma membrane"/>
    <property type="evidence" value="ECO:0007669"/>
    <property type="project" value="UniProtKB-SubCell"/>
</dbReference>
<dbReference type="GO" id="GO:0070161">
    <property type="term" value="C:anchoring junction"/>
    <property type="evidence" value="ECO:0007669"/>
    <property type="project" value="UniProtKB-SubCell"/>
</dbReference>
<dbReference type="CDD" id="cd11304">
    <property type="entry name" value="Cadherin_repeat"/>
    <property type="match status" value="9"/>
</dbReference>
<name>F6TAF0_ORNAN</name>
<evidence type="ECO:0000259" key="21">
    <source>
        <dbReference type="PROSITE" id="PS50268"/>
    </source>
</evidence>
<dbReference type="AlphaFoldDB" id="F6TAF0"/>
<dbReference type="SMART" id="SM00112">
    <property type="entry name" value="CA"/>
    <property type="match status" value="9"/>
</dbReference>
<feature type="domain" description="Cadherin" evidence="21">
    <location>
        <begin position="675"/>
        <end position="792"/>
    </location>
</feature>
<organism evidence="22 23">
    <name type="scientific">Ornithorhynchus anatinus</name>
    <name type="common">Duckbill platypus</name>
    <dbReference type="NCBI Taxonomy" id="9258"/>
    <lineage>
        <taxon>Eukaryota</taxon>
        <taxon>Metazoa</taxon>
        <taxon>Chordata</taxon>
        <taxon>Craniata</taxon>
        <taxon>Vertebrata</taxon>
        <taxon>Euteleostomi</taxon>
        <taxon>Mammalia</taxon>
        <taxon>Monotremata</taxon>
        <taxon>Ornithorhynchidae</taxon>
        <taxon>Ornithorhynchus</taxon>
    </lineage>
</organism>
<evidence type="ECO:0000256" key="16">
    <source>
        <dbReference type="ARBA" id="ARBA00060382"/>
    </source>
</evidence>
<dbReference type="InterPro" id="IPR020894">
    <property type="entry name" value="Cadherin_CS"/>
</dbReference>
<keyword evidence="23" id="KW-1185">Reference proteome</keyword>
<keyword evidence="14" id="KW-0966">Cell projection</keyword>
<evidence type="ECO:0000256" key="19">
    <source>
        <dbReference type="PROSITE-ProRule" id="PRU00043"/>
    </source>
</evidence>
<dbReference type="FunFam" id="2.60.40.60:FF:000245">
    <property type="entry name" value="Cadherin related family member 2"/>
    <property type="match status" value="1"/>
</dbReference>
<dbReference type="GeneTree" id="ENSGT00940000161160"/>
<evidence type="ECO:0000256" key="5">
    <source>
        <dbReference type="ARBA" id="ARBA00022692"/>
    </source>
</evidence>
<keyword evidence="3" id="KW-1003">Cell membrane</keyword>
<evidence type="ECO:0000256" key="10">
    <source>
        <dbReference type="ARBA" id="ARBA00022889"/>
    </source>
</evidence>
<evidence type="ECO:0000256" key="18">
    <source>
        <dbReference type="ARBA" id="ARBA00067497"/>
    </source>
</evidence>
<evidence type="ECO:0000256" key="4">
    <source>
        <dbReference type="ARBA" id="ARBA00022553"/>
    </source>
</evidence>
<dbReference type="GO" id="GO:0007156">
    <property type="term" value="P:homophilic cell adhesion via plasma membrane adhesion molecules"/>
    <property type="evidence" value="ECO:0007669"/>
    <property type="project" value="InterPro"/>
</dbReference>
<sequence>MRILRHRQVRRLAQAHTAGKTCPDPTDSKWGSYPSITVLPPWPGAVAFWLIATDVDQDTLSYDMAGPFGDRFSVEGHTGIARVAKTLDYEVRKDVVIVVEDRNDNKPVFQNPPSSASNDTVGTIVCTVLAEDRDTGSSGLVKYSILGIIPNTTENVNLFTVSDNGSIYLNGLLDYNSKSTYYQLQLQAYDGGGLLNGQHVVQRSQIIYLPINVVDVPNLAPQFIGAPFEGSVSEDAILNKEILRVVAIDGDKGINDYIYFNITDSTRPTWFTIDSVSGTINVNSTLDREDLLKEDEAVRLQVYATEAKEDVNGIRAWNSTWVTIKVTDVNDNDPKFYFCQTADCNFSQAQNTFEGFIEEHASSRVPVNNLSIVAYDPDKGPNGTFHLSLHGKDRDAFSVFPNKVVNQGEVQVLVFNSTLVDYEINDNMEVEIVANDSMSYKTSSAQVTIKLIDINDHAPTFNQSLFVLEVSENSEIGTVVTDSIQAIDPDTGPWGSITYQLLPDRHIFQVEPASGVVTVKNGSLLDRERQAVHYVTLQAQDGGKQMGSTLLEIRLKDVNDNPPVVSSSYNAFVKEEVDGVNVKIQAYDNDEPDSNNSRICFEILEGPYSRNFTVECDSGVLTNGTTLDREAIDPVLLGRIQLTVLVFDLGVPSLNTTVNVTINVEDINDNQPVFNSSLYEFSIKERLKGAKIGVMEAWDADQTEVNNRITFTLSGVGTNNFVIHASPQPGNLHGGRYQGTLSLDPEVTLDYETKPNNFSLTVQAVNTDSTVGLNTTQAVVRVVDINDEPPYIVKDSLRQVEVAENQPHFGVVTTVKAEDPDTSADVKIQLLSVTCLQDQRDVGPVCRDWFVVDADGTVSVNESSAIDYELCDLVHLIIRAWDNHTCENYPAYSPDGERPRSASLVFLGVSPSRNLGQQRPPVPPPLPPQANDSDAKGTQEINFSIMKVEFIRKDETNSTHQGLFSIDTQRENNMHLGRITVATSLDASLKGKYQLTVQAKDNPFSGDSLATNHSLSLFTVDESQKVQLQFSQPASEVAANSEEIKESLTLATRTTVYIASIADFSEKDRASRWGSEALGSGWGGSQPA</sequence>
<keyword evidence="11" id="KW-0965">Cell junction</keyword>
<evidence type="ECO:0000256" key="9">
    <source>
        <dbReference type="ARBA" id="ARBA00022837"/>
    </source>
</evidence>
<dbReference type="STRING" id="9258.ENSOANP00000004778"/>
<comment type="subunit">
    <text evidence="17">Part of the IMAC/intermicrovillar adhesion complex/intermicrovillar tip-link complex composed of ANKS4B, MYO7B, USH1C, CDHR2 and CDHR5. Interacts with MAST2. Interacts (via cytoplasmic domain) with USH1C and MYO7B; required for proper localization of CDHR2 to microvilli tips and its function in brush border differentiation.</text>
</comment>
<evidence type="ECO:0000256" key="7">
    <source>
        <dbReference type="ARBA" id="ARBA00022737"/>
    </source>
</evidence>
<evidence type="ECO:0000256" key="8">
    <source>
        <dbReference type="ARBA" id="ARBA00022782"/>
    </source>
</evidence>
<evidence type="ECO:0000256" key="20">
    <source>
        <dbReference type="SAM" id="MobiDB-lite"/>
    </source>
</evidence>
<evidence type="ECO:0000256" key="3">
    <source>
        <dbReference type="ARBA" id="ARBA00022475"/>
    </source>
</evidence>
<proteinExistence type="predicted"/>
<comment type="subcellular location">
    <subcellularLocation>
        <location evidence="1">Apical cell membrane</location>
        <topology evidence="1">Single-pass type I membrane protein</topology>
    </subcellularLocation>
    <subcellularLocation>
        <location evidence="2">Cell junction</location>
    </subcellularLocation>
    <subcellularLocation>
        <location evidence="16">Cell projection</location>
        <location evidence="16">Microvillus membrane</location>
        <topology evidence="16">Single-pass type I membrane protein</topology>
    </subcellularLocation>
</comment>
<dbReference type="PRINTS" id="PR00205">
    <property type="entry name" value="CADHERIN"/>
</dbReference>
<reference evidence="22" key="2">
    <citation type="submission" date="2025-08" db="UniProtKB">
        <authorList>
            <consortium name="Ensembl"/>
        </authorList>
    </citation>
    <scope>IDENTIFICATION</scope>
    <source>
        <strain evidence="22">Glennie</strain>
    </source>
</reference>
<dbReference type="Proteomes" id="UP000002279">
    <property type="component" value="Chromosome X2"/>
</dbReference>
<keyword evidence="12" id="KW-1133">Transmembrane helix</keyword>
<dbReference type="GO" id="GO:0005509">
    <property type="term" value="F:calcium ion binding"/>
    <property type="evidence" value="ECO:0007669"/>
    <property type="project" value="UniProtKB-UniRule"/>
</dbReference>
<keyword evidence="5" id="KW-0812">Transmembrane</keyword>
<dbReference type="PROSITE" id="PS50268">
    <property type="entry name" value="CADHERIN_2"/>
    <property type="match status" value="8"/>
</dbReference>
<accession>F6TAF0</accession>
<dbReference type="PANTHER" id="PTHR24026:SF133">
    <property type="entry name" value="CADHERIN-RELATED FAMILY MEMBER 2"/>
    <property type="match status" value="1"/>
</dbReference>
<dbReference type="FunFam" id="2.60.40.60:FF:000252">
    <property type="entry name" value="Cadherin related family member 2"/>
    <property type="match status" value="1"/>
</dbReference>
<dbReference type="InterPro" id="IPR002126">
    <property type="entry name" value="Cadherin-like_dom"/>
</dbReference>
<evidence type="ECO:0000256" key="2">
    <source>
        <dbReference type="ARBA" id="ARBA00004282"/>
    </source>
</evidence>
<evidence type="ECO:0000313" key="23">
    <source>
        <dbReference type="Proteomes" id="UP000002279"/>
    </source>
</evidence>
<feature type="domain" description="Cadherin" evidence="21">
    <location>
        <begin position="117"/>
        <end position="223"/>
    </location>
</feature>
<evidence type="ECO:0000256" key="11">
    <source>
        <dbReference type="ARBA" id="ARBA00022949"/>
    </source>
</evidence>
<feature type="domain" description="Cadherin" evidence="21">
    <location>
        <begin position="794"/>
        <end position="923"/>
    </location>
</feature>
<comment type="function">
    <text evidence="15">Intermicrovillar adhesion molecule that forms, via its extracellular domain, calcium-dependent heterophilic complexes with CDHR5 on adjacent microvilli. Thereby, controls the packing of microvilli at the apical membrane of epithelial cells. Through its cytoplasmic domain, interacts with microvillus cytoplasmic proteins to form the intermicrovillar adhesion complex/IMAC. This complex plays a central role in microvilli and epithelial brush border differentiation. May also play a role in cell-cell adhesion and contact inhibition in epithelial cells.</text>
</comment>
<dbReference type="GO" id="GO:0060429">
    <property type="term" value="P:epithelium development"/>
    <property type="evidence" value="ECO:0007669"/>
    <property type="project" value="UniProtKB-ARBA"/>
</dbReference>
<dbReference type="FunFam" id="2.60.40.60:FF:000101">
    <property type="entry name" value="FAT atypical cadherin 4"/>
    <property type="match status" value="1"/>
</dbReference>
<evidence type="ECO:0000313" key="22">
    <source>
        <dbReference type="Ensembl" id="ENSOANP00000004778.2"/>
    </source>
</evidence>
<dbReference type="FunFam" id="2.60.40.60:FF:000098">
    <property type="entry name" value="cadherin-23 isoform X1"/>
    <property type="match status" value="1"/>
</dbReference>
<dbReference type="FunFam" id="2.60.40.60:FF:000221">
    <property type="entry name" value="Cadherin related family member 2"/>
    <property type="match status" value="1"/>
</dbReference>
<reference evidence="22" key="3">
    <citation type="submission" date="2025-09" db="UniProtKB">
        <authorList>
            <consortium name="Ensembl"/>
        </authorList>
    </citation>
    <scope>IDENTIFICATION</scope>
    <source>
        <strain evidence="22">Glennie</strain>
    </source>
</reference>
<keyword evidence="4" id="KW-0597">Phosphoprotein</keyword>
<dbReference type="InterPro" id="IPR015919">
    <property type="entry name" value="Cadherin-like_sf"/>
</dbReference>
<dbReference type="Ensembl" id="ENSOANT00000004779.3">
    <property type="protein sequence ID" value="ENSOANP00000004778.2"/>
    <property type="gene ID" value="ENSOANG00000003015.3"/>
</dbReference>
<evidence type="ECO:0000256" key="15">
    <source>
        <dbReference type="ARBA" id="ARBA00059631"/>
    </source>
</evidence>
<dbReference type="eggNOG" id="KOG3594">
    <property type="taxonomic scope" value="Eukaryota"/>
</dbReference>
<dbReference type="Pfam" id="PF00028">
    <property type="entry name" value="Cadherin"/>
    <property type="match status" value="4"/>
</dbReference>
<feature type="domain" description="Cadherin" evidence="21">
    <location>
        <begin position="349"/>
        <end position="461"/>
    </location>
</feature>
<keyword evidence="13" id="KW-0472">Membrane</keyword>
<evidence type="ECO:0000256" key="1">
    <source>
        <dbReference type="ARBA" id="ARBA00004247"/>
    </source>
</evidence>
<dbReference type="HOGENOM" id="CLU_017644_0_0_1"/>
<keyword evidence="6" id="KW-0732">Signal</keyword>
<feature type="domain" description="Cadherin" evidence="21">
    <location>
        <begin position="565"/>
        <end position="674"/>
    </location>
</feature>
<feature type="region of interest" description="Disordered" evidence="20">
    <location>
        <begin position="911"/>
        <end position="936"/>
    </location>
</feature>
<evidence type="ECO:0000256" key="14">
    <source>
        <dbReference type="ARBA" id="ARBA00023273"/>
    </source>
</evidence>
<keyword evidence="7" id="KW-0677">Repeat</keyword>
<dbReference type="GO" id="GO:0030154">
    <property type="term" value="P:cell differentiation"/>
    <property type="evidence" value="ECO:0007669"/>
    <property type="project" value="UniProtKB-KW"/>
</dbReference>
<keyword evidence="10" id="KW-0130">Cell adhesion</keyword>
<evidence type="ECO:0000256" key="6">
    <source>
        <dbReference type="ARBA" id="ARBA00022729"/>
    </source>
</evidence>
<protein>
    <recommendedName>
        <fullName evidence="18">Cadherin-related family member 2</fullName>
    </recommendedName>
</protein>
<dbReference type="FunFam" id="2.60.40.60:FF:000094">
    <property type="entry name" value="protocadherin gamma-C4 isoform X2"/>
    <property type="match status" value="1"/>
</dbReference>
<evidence type="ECO:0000256" key="17">
    <source>
        <dbReference type="ARBA" id="ARBA00064960"/>
    </source>
</evidence>
<dbReference type="PANTHER" id="PTHR24026">
    <property type="entry name" value="FAT ATYPICAL CADHERIN-RELATED"/>
    <property type="match status" value="1"/>
</dbReference>
<feature type="domain" description="Cadherin" evidence="21">
    <location>
        <begin position="224"/>
        <end position="336"/>
    </location>
</feature>
<dbReference type="Gene3D" id="2.60.40.60">
    <property type="entry name" value="Cadherins"/>
    <property type="match status" value="9"/>
</dbReference>